<evidence type="ECO:0000313" key="2">
    <source>
        <dbReference type="EMBL" id="GLW72279.1"/>
    </source>
</evidence>
<dbReference type="AlphaFoldDB" id="A0A9W6QC03"/>
<dbReference type="Proteomes" id="UP001165041">
    <property type="component" value="Unassembled WGS sequence"/>
</dbReference>
<feature type="region of interest" description="Disordered" evidence="1">
    <location>
        <begin position="52"/>
        <end position="78"/>
    </location>
</feature>
<proteinExistence type="predicted"/>
<comment type="caution">
    <text evidence="2">The sequence shown here is derived from an EMBL/GenBank/DDBJ whole genome shotgun (WGS) entry which is preliminary data.</text>
</comment>
<reference evidence="2" key="1">
    <citation type="submission" date="2023-02" db="EMBL/GenBank/DDBJ databases">
        <title>Kitasatospora phosalacinea NBRC 14627.</title>
        <authorList>
            <person name="Ichikawa N."/>
            <person name="Sato H."/>
            <person name="Tonouchi N."/>
        </authorList>
    </citation>
    <scope>NUCLEOTIDE SEQUENCE</scope>
    <source>
        <strain evidence="2">NBRC 14627</strain>
    </source>
</reference>
<evidence type="ECO:0000313" key="3">
    <source>
        <dbReference type="Proteomes" id="UP001165041"/>
    </source>
</evidence>
<feature type="compositionally biased region" description="Basic and acidic residues" evidence="1">
    <location>
        <begin position="133"/>
        <end position="143"/>
    </location>
</feature>
<feature type="region of interest" description="Disordered" evidence="1">
    <location>
        <begin position="1"/>
        <end position="29"/>
    </location>
</feature>
<organism evidence="2 3">
    <name type="scientific">Kitasatospora phosalacinea</name>
    <dbReference type="NCBI Taxonomy" id="2065"/>
    <lineage>
        <taxon>Bacteria</taxon>
        <taxon>Bacillati</taxon>
        <taxon>Actinomycetota</taxon>
        <taxon>Actinomycetes</taxon>
        <taxon>Kitasatosporales</taxon>
        <taxon>Streptomycetaceae</taxon>
        <taxon>Kitasatospora</taxon>
    </lineage>
</organism>
<sequence>MFGGRSGGLHGEVGRGAMTVHNPGPDSADVQTLRAELDELLRARQFAAQRERRLAEAVRGGREPDHAPAYGRPPRQPDPELLRQLAQVQHLREGLGARCLELSDRLLAAEDRQLAGRLANGPSPAPQGTPRGLAEEPRPRRPAEPTGPAASPVPPQRQFPTGARFGGGHRPAPVHDRGTAPDGSTGTTDAGSPYAPPAIEAPQLRGARFRISRPPRPAQQDDDHTASPVAPPRTDSGRHDAAARGSGPDTEPEGPVGTSWAGTRVPRTGLAANRAGSENSGSSTGSGPGSPGRPASGPRPRTGAELIALVQRIADLHRQGAVHESAALVGRAALMVTPVDLAALATLLRAEGPAGSSTYLARSVAGGAPEHAAAALAELRREGLVDEAADLFHSLWSVSAQVLPTLLAALAQSGQSADGQTMLWERASAPAAELSELTRQLRAAGRSDDVRHLLRQAAGRPAGEVAAIAAALDGESAAELVGELVRMRSASDVGQFAAEVRDSAELYDAMLSAADGLEESRTRSVLAALRTAGLPTESAPRSRPKSRLRR</sequence>
<feature type="compositionally biased region" description="Gly residues" evidence="1">
    <location>
        <begin position="1"/>
        <end position="11"/>
    </location>
</feature>
<feature type="region of interest" description="Disordered" evidence="1">
    <location>
        <begin position="531"/>
        <end position="550"/>
    </location>
</feature>
<feature type="region of interest" description="Disordered" evidence="1">
    <location>
        <begin position="116"/>
        <end position="301"/>
    </location>
</feature>
<protein>
    <submittedName>
        <fullName evidence="2">Uncharacterized protein</fullName>
    </submittedName>
</protein>
<gene>
    <name evidence="2" type="ORF">Kpho02_45780</name>
</gene>
<evidence type="ECO:0000256" key="1">
    <source>
        <dbReference type="SAM" id="MobiDB-lite"/>
    </source>
</evidence>
<name>A0A9W6QC03_9ACTN</name>
<accession>A0A9W6QC03</accession>
<dbReference type="EMBL" id="BSSA01000016">
    <property type="protein sequence ID" value="GLW72279.1"/>
    <property type="molecule type" value="Genomic_DNA"/>
</dbReference>
<feature type="compositionally biased region" description="Basic and acidic residues" evidence="1">
    <location>
        <begin position="52"/>
        <end position="66"/>
    </location>
</feature>
<feature type="compositionally biased region" description="Low complexity" evidence="1">
    <location>
        <begin position="292"/>
        <end position="301"/>
    </location>
</feature>